<dbReference type="Pfam" id="PF13459">
    <property type="entry name" value="Fer4_15"/>
    <property type="match status" value="1"/>
</dbReference>
<evidence type="ECO:0000256" key="2">
    <source>
        <dbReference type="ARBA" id="ARBA00022723"/>
    </source>
</evidence>
<dbReference type="SUPFAM" id="SSF54862">
    <property type="entry name" value="4Fe-4S ferredoxins"/>
    <property type="match status" value="1"/>
</dbReference>
<keyword evidence="4" id="KW-0408">Iron</keyword>
<name>A0A2T5MCZ0_9GAMM</name>
<dbReference type="OrthoDB" id="164224at2"/>
<proteinExistence type="predicted"/>
<evidence type="ECO:0000256" key="4">
    <source>
        <dbReference type="ARBA" id="ARBA00023004"/>
    </source>
</evidence>
<reference evidence="6 7" key="1">
    <citation type="submission" date="2018-04" db="EMBL/GenBank/DDBJ databases">
        <title>Novel species isolated from glacier.</title>
        <authorList>
            <person name="Liu Q."/>
            <person name="Xin Y.-H."/>
        </authorList>
    </citation>
    <scope>NUCLEOTIDE SEQUENCE [LARGE SCALE GENOMIC DNA]</scope>
    <source>
        <strain evidence="6 7">GT1R17</strain>
    </source>
</reference>
<sequence>MKIKIDKASCVGNARCAAVSPELFPLDEDGYIAVTEIDVPPGMEALARRGARACPERIIIVVED</sequence>
<evidence type="ECO:0000313" key="6">
    <source>
        <dbReference type="EMBL" id="PTU30431.1"/>
    </source>
</evidence>
<dbReference type="GO" id="GO:0051536">
    <property type="term" value="F:iron-sulfur cluster binding"/>
    <property type="evidence" value="ECO:0007669"/>
    <property type="project" value="UniProtKB-KW"/>
</dbReference>
<evidence type="ECO:0000256" key="5">
    <source>
        <dbReference type="ARBA" id="ARBA00023014"/>
    </source>
</evidence>
<dbReference type="GO" id="GO:0046872">
    <property type="term" value="F:metal ion binding"/>
    <property type="evidence" value="ECO:0007669"/>
    <property type="project" value="UniProtKB-KW"/>
</dbReference>
<evidence type="ECO:0000256" key="1">
    <source>
        <dbReference type="ARBA" id="ARBA00022448"/>
    </source>
</evidence>
<dbReference type="Gene3D" id="3.30.70.20">
    <property type="match status" value="1"/>
</dbReference>
<keyword evidence="5" id="KW-0411">Iron-sulfur</keyword>
<evidence type="ECO:0000256" key="3">
    <source>
        <dbReference type="ARBA" id="ARBA00022982"/>
    </source>
</evidence>
<accession>A0A2T5MCZ0</accession>
<keyword evidence="7" id="KW-1185">Reference proteome</keyword>
<keyword evidence="1" id="KW-0813">Transport</keyword>
<dbReference type="InterPro" id="IPR051269">
    <property type="entry name" value="Fe-S_cluster_ET"/>
</dbReference>
<dbReference type="Proteomes" id="UP000244248">
    <property type="component" value="Unassembled WGS sequence"/>
</dbReference>
<evidence type="ECO:0000313" key="7">
    <source>
        <dbReference type="Proteomes" id="UP000244248"/>
    </source>
</evidence>
<dbReference type="PANTHER" id="PTHR36923">
    <property type="entry name" value="FERREDOXIN"/>
    <property type="match status" value="1"/>
</dbReference>
<keyword evidence="2" id="KW-0479">Metal-binding</keyword>
<protein>
    <submittedName>
        <fullName evidence="6">Ferredoxin</fullName>
    </submittedName>
</protein>
<comment type="caution">
    <text evidence="6">The sequence shown here is derived from an EMBL/GenBank/DDBJ whole genome shotgun (WGS) entry which is preliminary data.</text>
</comment>
<keyword evidence="3" id="KW-0249">Electron transport</keyword>
<dbReference type="EMBL" id="QANS01000005">
    <property type="protein sequence ID" value="PTU30431.1"/>
    <property type="molecule type" value="Genomic_DNA"/>
</dbReference>
<organism evidence="6 7">
    <name type="scientific">Stenotrophobium rhamnosiphilum</name>
    <dbReference type="NCBI Taxonomy" id="2029166"/>
    <lineage>
        <taxon>Bacteria</taxon>
        <taxon>Pseudomonadati</taxon>
        <taxon>Pseudomonadota</taxon>
        <taxon>Gammaproteobacteria</taxon>
        <taxon>Nevskiales</taxon>
        <taxon>Nevskiaceae</taxon>
        <taxon>Stenotrophobium</taxon>
    </lineage>
</organism>
<gene>
    <name evidence="6" type="ORF">CJD38_12960</name>
</gene>
<dbReference type="AlphaFoldDB" id="A0A2T5MCZ0"/>
<dbReference type="RefSeq" id="WP_107940801.1">
    <property type="nucleotide sequence ID" value="NZ_QANS01000005.1"/>
</dbReference>
<dbReference type="PANTHER" id="PTHR36923:SF3">
    <property type="entry name" value="FERREDOXIN"/>
    <property type="match status" value="1"/>
</dbReference>